<gene>
    <name evidence="2" type="ORF">HZA61_14285</name>
</gene>
<dbReference type="Proteomes" id="UP000696931">
    <property type="component" value="Unassembled WGS sequence"/>
</dbReference>
<name>A0A933W451_UNCEI</name>
<protein>
    <recommendedName>
        <fullName evidence="4">T9SS type A sorting domain-containing protein</fullName>
    </recommendedName>
</protein>
<proteinExistence type="predicted"/>
<dbReference type="EMBL" id="JACRIW010000101">
    <property type="protein sequence ID" value="MBI5170653.1"/>
    <property type="molecule type" value="Genomic_DNA"/>
</dbReference>
<feature type="signal peptide" evidence="1">
    <location>
        <begin position="1"/>
        <end position="25"/>
    </location>
</feature>
<evidence type="ECO:0008006" key="4">
    <source>
        <dbReference type="Google" id="ProtNLM"/>
    </source>
</evidence>
<evidence type="ECO:0000313" key="2">
    <source>
        <dbReference type="EMBL" id="MBI5170653.1"/>
    </source>
</evidence>
<sequence length="798" mass="86228">MSFSRRFGITFAALLALCFARPAHAVLDIENRGPTLQAGAFAMRVTNIGALGNPYSNVGRSFDPSFEYPRGSGIEGLKSADLWVGARRADGVYRVSGGPLLEWRPTLAADDHVREALGGQLGTQPDVDDDGDGRFDEEALNGLDDDGDGEVDEDMGVSAAQKMYAQYVDDRPEALDYGFSGGEPHEALHLSVQQEAMTWSVPGYDRIAGVRFRVTNHGTETLEDVRIGLFTDLDVSAAGESGGHLNDRVQTLPYVIHYNDGVSSVPSVDVRAYGAELPVQYSKSCIGSISGTASIVSDGVPGSGLPVFGVVPLSHSLDPIAIIRKSQLVDNRLDPYITGPADVSFGTSYFALDLPPGQGGPPVFDADRYRALAGQYPGPPSLDIAHDYAALVSCGPFARMAPGQTLEFELALVCAPSVDSIANTVQLAAITRRGNWISRYADTTASLIGNFQAGKSGFTGHETCYEAPPGLNFRMDPHCYQKYPVDSDGAPPDYSIPMLHGTCTWVDLDCDACTGFNGNETQSHWSDPARVPPSPAYRAVAGDGRVTLEWDNSPEVALRAPTNGATFAPVRFTGYNVYRLSDWKRRGLLPGPESFQMIASFGVDTLQGQAPIATITDDSIDYDIVRFGAKQYPIGRYRFEDRRVNDGFDYLYVVTTVGERTTVVSPALTFIERFESPVLTSLDSLVSPRAEARTAAGQAWVVPNPYRAHAPWERQPVAGDTFGRHVDFMGLPRAACTVRVYTLAGDLVAELPHDGSSGDGQLRWNLISRNGQDIASGVYFFTVDSALGQQRGRFVVIR</sequence>
<feature type="chain" id="PRO_5037956667" description="T9SS type A sorting domain-containing protein" evidence="1">
    <location>
        <begin position="26"/>
        <end position="798"/>
    </location>
</feature>
<dbReference type="Gene3D" id="2.60.40.4070">
    <property type="match status" value="1"/>
</dbReference>
<evidence type="ECO:0000313" key="3">
    <source>
        <dbReference type="Proteomes" id="UP000696931"/>
    </source>
</evidence>
<comment type="caution">
    <text evidence="2">The sequence shown here is derived from an EMBL/GenBank/DDBJ whole genome shotgun (WGS) entry which is preliminary data.</text>
</comment>
<accession>A0A933W451</accession>
<dbReference type="AlphaFoldDB" id="A0A933W451"/>
<organism evidence="2 3">
    <name type="scientific">Eiseniibacteriota bacterium</name>
    <dbReference type="NCBI Taxonomy" id="2212470"/>
    <lineage>
        <taxon>Bacteria</taxon>
        <taxon>Candidatus Eiseniibacteriota</taxon>
    </lineage>
</organism>
<keyword evidence="1" id="KW-0732">Signal</keyword>
<evidence type="ECO:0000256" key="1">
    <source>
        <dbReference type="SAM" id="SignalP"/>
    </source>
</evidence>
<reference evidence="2" key="1">
    <citation type="submission" date="2020-07" db="EMBL/GenBank/DDBJ databases">
        <title>Huge and variable diversity of episymbiotic CPR bacteria and DPANN archaea in groundwater ecosystems.</title>
        <authorList>
            <person name="He C.Y."/>
            <person name="Keren R."/>
            <person name="Whittaker M."/>
            <person name="Farag I.F."/>
            <person name="Doudna J."/>
            <person name="Cate J.H.D."/>
            <person name="Banfield J.F."/>
        </authorList>
    </citation>
    <scope>NUCLEOTIDE SEQUENCE</scope>
    <source>
        <strain evidence="2">NC_groundwater_1813_Pr3_B-0.1um_71_17</strain>
    </source>
</reference>